<comment type="caution">
    <text evidence="2">The sequence shown here is derived from an EMBL/GenBank/DDBJ whole genome shotgun (WGS) entry which is preliminary data.</text>
</comment>
<dbReference type="InterPro" id="IPR007712">
    <property type="entry name" value="RelE/ParE_toxin"/>
</dbReference>
<evidence type="ECO:0000256" key="1">
    <source>
        <dbReference type="ARBA" id="ARBA00022649"/>
    </source>
</evidence>
<dbReference type="Proteomes" id="UP000294619">
    <property type="component" value="Unassembled WGS sequence"/>
</dbReference>
<evidence type="ECO:0000313" key="2">
    <source>
        <dbReference type="EMBL" id="TCV88699.1"/>
    </source>
</evidence>
<accession>A0A4V2W2M5</accession>
<keyword evidence="1" id="KW-1277">Toxin-antitoxin system</keyword>
<evidence type="ECO:0000313" key="4">
    <source>
        <dbReference type="Proteomes" id="UP000294619"/>
    </source>
</evidence>
<gene>
    <name evidence="2" type="ORF">EDC16_10352</name>
    <name evidence="3" type="ORF">FHQ21_03790</name>
</gene>
<evidence type="ECO:0000313" key="5">
    <source>
        <dbReference type="Proteomes" id="UP000305526"/>
    </source>
</evidence>
<dbReference type="EMBL" id="SMCP01000003">
    <property type="protein sequence ID" value="TCV88699.1"/>
    <property type="molecule type" value="Genomic_DNA"/>
</dbReference>
<evidence type="ECO:0000313" key="3">
    <source>
        <dbReference type="EMBL" id="TNG92680.1"/>
    </source>
</evidence>
<protein>
    <submittedName>
        <fullName evidence="2">Plasmid stabilization system protein ParE</fullName>
    </submittedName>
    <submittedName>
        <fullName evidence="3">Type II toxin-antitoxin system RelE/ParE family toxin</fullName>
    </submittedName>
</protein>
<dbReference type="AlphaFoldDB" id="A0A4V2W2M5"/>
<name>A0A4V2W2M5_9PAST</name>
<organism evidence="2 4">
    <name type="scientific">Testudinibacter aquarius</name>
    <dbReference type="NCBI Taxonomy" id="1524974"/>
    <lineage>
        <taxon>Bacteria</taxon>
        <taxon>Pseudomonadati</taxon>
        <taxon>Pseudomonadota</taxon>
        <taxon>Gammaproteobacteria</taxon>
        <taxon>Pasteurellales</taxon>
        <taxon>Pasteurellaceae</taxon>
        <taxon>Testudinibacter</taxon>
    </lineage>
</organism>
<dbReference type="InterPro" id="IPR035093">
    <property type="entry name" value="RelE/ParE_toxin_dom_sf"/>
</dbReference>
<keyword evidence="5" id="KW-1185">Reference proteome</keyword>
<dbReference type="EMBL" id="VDGV01000024">
    <property type="protein sequence ID" value="TNG92680.1"/>
    <property type="molecule type" value="Genomic_DNA"/>
</dbReference>
<dbReference type="Gene3D" id="3.30.2310.20">
    <property type="entry name" value="RelE-like"/>
    <property type="match status" value="1"/>
</dbReference>
<dbReference type="Proteomes" id="UP000305526">
    <property type="component" value="Unassembled WGS sequence"/>
</dbReference>
<reference evidence="3 5" key="2">
    <citation type="submission" date="2019-05" db="EMBL/GenBank/DDBJ databases">
        <title>Pasteurellaceae isolates from reptiles.</title>
        <authorList>
            <person name="Bojesen A.M."/>
            <person name="Lund E."/>
        </authorList>
    </citation>
    <scope>NUCLEOTIDE SEQUENCE [LARGE SCALE GENOMIC DNA]</scope>
    <source>
        <strain evidence="3 5">ELNT2x</strain>
    </source>
</reference>
<proteinExistence type="predicted"/>
<sequence>MPRLVLSDKTIIDIEGILRNVSEYTSSLASIVKLEAELSEKFEQIAFLPRGFKLQEDGTRHAFCRRYRIVYEYNEIKDEIIILTVLHSLRKYP</sequence>
<reference evidence="2 4" key="1">
    <citation type="submission" date="2019-03" db="EMBL/GenBank/DDBJ databases">
        <title>Genomic Encyclopedia of Type Strains, Phase IV (KMG-IV): sequencing the most valuable type-strain genomes for metagenomic binning, comparative biology and taxonomic classification.</title>
        <authorList>
            <person name="Goeker M."/>
        </authorList>
    </citation>
    <scope>NUCLEOTIDE SEQUENCE [LARGE SCALE GENOMIC DNA]</scope>
    <source>
        <strain evidence="2 4">DSM 28140</strain>
    </source>
</reference>
<dbReference type="Pfam" id="PF05016">
    <property type="entry name" value="ParE_toxin"/>
    <property type="match status" value="1"/>
</dbReference>
<dbReference type="RefSeq" id="WP_132965554.1">
    <property type="nucleotide sequence ID" value="NZ_LEKL01000078.1"/>
</dbReference>